<dbReference type="RefSeq" id="WP_188786274.1">
    <property type="nucleotide sequence ID" value="NZ_BMOC01000004.1"/>
</dbReference>
<sequence length="858" mass="90059">MTGNTNKTRAVFLAMLMVLSVFAGTVAFSGSAAATAPSYDGNAVHYVNSSGVPVIEVPFTGNVSEASADTDNFTVLDDGDNNNGTDYTITDIKTSPNSTVEIVLDSVISSEDIEVDISENVESAGNEPIGNDGEKSVVFAGQTLEHDTAENGSSDGGADSQANKPENVTAYQGVTLAVNASNVTNQEAQSGDFSFGDVDVVVEGEDNNYFQEGSTGTNSTVFTFDTSDRELGQYKIYLNRSDNEANRTYVDVRNLGLDISVDDANVTTDDTIETDVSAVAGGRDIQAELLDSNGDEVNTSGVTTLDGQGEADVDFETSSADGGDELDTGTYTVEVTDDATGIVVESTEIQVSEADDEEAEFTQNTISEERGDILEVTVEMTETDEATINFGSADDGVEANATVEDDNDDDQVTVYINTYRMSASGDLPNSGGDVFNLDSDSDDTLVDQDITTETGDLIDAGDYDLEVQAGDQDFGDGSNNVGIEPDSSDDVATVTLNERSTDGIVMHTGSAEEIGSFSDLEDVNDALDESTLTESSEVAVGDLAVHAVQASGLEGALNARENEQVTTEFTDLDTDGPLNLTIEEADAGANQDAQELNLTPNNLTVIADGPNDTYFVVVDTSDVTLDDGDGSNSAPLPDDDDTALETNFTVLQDDAGDFDFTPDGEFDDDENSETFVEFDANEPDINVDEPFNVSQAEGQTVSGDTNIAPGTELSLRIRSDSDVSPSFLKTASPVVQSDGTYSATFDFSEQSVGDTYDIEVNSNTLPDGPVEEEGTVVEAVATDTTTPEPTDTDTATATPEPTDTATATPEPTDTATAEPTEEPTDEPTSTPTSTPGFGIVVALTALLAAALLAVRRNN</sequence>
<evidence type="ECO:0000256" key="7">
    <source>
        <dbReference type="ARBA" id="ARBA00022601"/>
    </source>
</evidence>
<dbReference type="NCBIfam" id="NF045517">
    <property type="entry name" value="halo_surf_dom"/>
    <property type="match status" value="1"/>
</dbReference>
<reference evidence="17" key="2">
    <citation type="submission" date="2020-09" db="EMBL/GenBank/DDBJ databases">
        <authorList>
            <person name="Sun Q."/>
            <person name="Ohkuma M."/>
        </authorList>
    </citation>
    <scope>NUCLEOTIDE SEQUENCE</scope>
    <source>
        <strain evidence="17">JCM 14359</strain>
    </source>
</reference>
<evidence type="ECO:0000256" key="12">
    <source>
        <dbReference type="ARBA" id="ARBA00023180"/>
    </source>
</evidence>
<evidence type="ECO:0008006" key="19">
    <source>
        <dbReference type="Google" id="ProtNLM"/>
    </source>
</evidence>
<dbReference type="NCBIfam" id="TIGR04207">
    <property type="entry name" value="halo_sig_pep"/>
    <property type="match status" value="1"/>
</dbReference>
<evidence type="ECO:0000256" key="4">
    <source>
        <dbReference type="ARBA" id="ARBA00022475"/>
    </source>
</evidence>
<keyword evidence="7" id="KW-0701">S-layer</keyword>
<keyword evidence="4" id="KW-1003">Cell membrane</keyword>
<dbReference type="GO" id="GO:0005886">
    <property type="term" value="C:plasma membrane"/>
    <property type="evidence" value="ECO:0007669"/>
    <property type="project" value="UniProtKB-SubCell"/>
</dbReference>
<keyword evidence="10 14" id="KW-1133">Transmembrane helix</keyword>
<evidence type="ECO:0000256" key="10">
    <source>
        <dbReference type="ARBA" id="ARBA00022989"/>
    </source>
</evidence>
<evidence type="ECO:0000259" key="16">
    <source>
        <dbReference type="Pfam" id="PF25162"/>
    </source>
</evidence>
<comment type="similarity">
    <text evidence="3">Belongs to the halobacterial S-layer protein family.</text>
</comment>
<dbReference type="NCBIfam" id="TIGR04126">
    <property type="entry name" value="PGF_CTERM"/>
    <property type="match status" value="1"/>
</dbReference>
<evidence type="ECO:0000256" key="8">
    <source>
        <dbReference type="ARBA" id="ARBA00022692"/>
    </source>
</evidence>
<keyword evidence="12" id="KW-0325">Glycoprotein</keyword>
<dbReference type="Pfam" id="PF18204">
    <property type="entry name" value="PGF-CTERM"/>
    <property type="match status" value="1"/>
</dbReference>
<dbReference type="InterPro" id="IPR057149">
    <property type="entry name" value="DUF7827"/>
</dbReference>
<dbReference type="AlphaFoldDB" id="A0A830E8Z5"/>
<keyword evidence="6" id="KW-0964">Secreted</keyword>
<evidence type="ECO:0000256" key="6">
    <source>
        <dbReference type="ARBA" id="ARBA00022525"/>
    </source>
</evidence>
<keyword evidence="11 14" id="KW-0472">Membrane</keyword>
<evidence type="ECO:0000256" key="11">
    <source>
        <dbReference type="ARBA" id="ARBA00023136"/>
    </source>
</evidence>
<keyword evidence="8 14" id="KW-0812">Transmembrane</keyword>
<dbReference type="Proteomes" id="UP000653099">
    <property type="component" value="Unassembled WGS sequence"/>
</dbReference>
<protein>
    <recommendedName>
        <fullName evidence="19">PGF-CTERM sorting domain-containing protein</fullName>
    </recommendedName>
</protein>
<keyword evidence="5" id="KW-0134">Cell wall</keyword>
<evidence type="ECO:0000256" key="1">
    <source>
        <dbReference type="ARBA" id="ARBA00004236"/>
    </source>
</evidence>
<dbReference type="InterPro" id="IPR026452">
    <property type="entry name" value="Surf_glycop_sig_pep"/>
</dbReference>
<name>A0A830E8Z5_9EURY</name>
<reference evidence="17" key="1">
    <citation type="journal article" date="2014" name="Int. J. Syst. Evol. Microbiol.">
        <title>Complete genome sequence of Corynebacterium casei LMG S-19264T (=DSM 44701T), isolated from a smear-ripened cheese.</title>
        <authorList>
            <consortium name="US DOE Joint Genome Institute (JGI-PGF)"/>
            <person name="Walter F."/>
            <person name="Albersmeier A."/>
            <person name="Kalinowski J."/>
            <person name="Ruckert C."/>
        </authorList>
    </citation>
    <scope>NUCLEOTIDE SEQUENCE</scope>
    <source>
        <strain evidence="17">JCM 14359</strain>
    </source>
</reference>
<dbReference type="GO" id="GO:0030115">
    <property type="term" value="C:S-layer"/>
    <property type="evidence" value="ECO:0007669"/>
    <property type="project" value="UniProtKB-SubCell"/>
</dbReference>
<feature type="compositionally biased region" description="Low complexity" evidence="13">
    <location>
        <begin position="781"/>
        <end position="818"/>
    </location>
</feature>
<proteinExistence type="inferred from homology"/>
<keyword evidence="18" id="KW-1185">Reference proteome</keyword>
<feature type="domain" description="DUF7827" evidence="16">
    <location>
        <begin position="351"/>
        <end position="470"/>
    </location>
</feature>
<feature type="region of interest" description="Disordered" evidence="13">
    <location>
        <begin position="781"/>
        <end position="835"/>
    </location>
</feature>
<evidence type="ECO:0000313" key="18">
    <source>
        <dbReference type="Proteomes" id="UP000653099"/>
    </source>
</evidence>
<accession>A0A830E8Z5</accession>
<evidence type="ECO:0000259" key="15">
    <source>
        <dbReference type="Pfam" id="PF18204"/>
    </source>
</evidence>
<evidence type="ECO:0000256" key="5">
    <source>
        <dbReference type="ARBA" id="ARBA00022512"/>
    </source>
</evidence>
<feature type="compositionally biased region" description="Low complexity" evidence="13">
    <location>
        <begin position="826"/>
        <end position="835"/>
    </location>
</feature>
<keyword evidence="9" id="KW-0732">Signal</keyword>
<comment type="subcellular location">
    <subcellularLocation>
        <location evidence="1">Cell membrane</location>
    </subcellularLocation>
    <subcellularLocation>
        <location evidence="2">Secreted</location>
        <location evidence="2">Cell wall</location>
        <location evidence="2">S-layer</location>
    </subcellularLocation>
</comment>
<feature type="domain" description="PGF-CTERM archaeal protein-sorting signal" evidence="15">
    <location>
        <begin position="834"/>
        <end position="856"/>
    </location>
</feature>
<evidence type="ECO:0000256" key="9">
    <source>
        <dbReference type="ARBA" id="ARBA00022729"/>
    </source>
</evidence>
<organism evidence="17 18">
    <name type="scientific">Halobellus salinus</name>
    <dbReference type="NCBI Taxonomy" id="931585"/>
    <lineage>
        <taxon>Archaea</taxon>
        <taxon>Methanobacteriati</taxon>
        <taxon>Methanobacteriota</taxon>
        <taxon>Stenosarchaea group</taxon>
        <taxon>Halobacteria</taxon>
        <taxon>Halobacteriales</taxon>
        <taxon>Haloferacaceae</taxon>
        <taxon>Halobellus</taxon>
    </lineage>
</organism>
<gene>
    <name evidence="17" type="ORF">GCM10008995_09760</name>
</gene>
<dbReference type="InterPro" id="IPR026371">
    <property type="entry name" value="PGF_CTERM"/>
</dbReference>
<dbReference type="OrthoDB" id="325633at2157"/>
<evidence type="ECO:0000313" key="17">
    <source>
        <dbReference type="EMBL" id="GGJ02013.1"/>
    </source>
</evidence>
<evidence type="ECO:0000256" key="13">
    <source>
        <dbReference type="SAM" id="MobiDB-lite"/>
    </source>
</evidence>
<comment type="caution">
    <text evidence="17">The sequence shown here is derived from an EMBL/GenBank/DDBJ whole genome shotgun (WGS) entry which is preliminary data.</text>
</comment>
<evidence type="ECO:0000256" key="14">
    <source>
        <dbReference type="SAM" id="Phobius"/>
    </source>
</evidence>
<dbReference type="Pfam" id="PF25162">
    <property type="entry name" value="DUF7827"/>
    <property type="match status" value="1"/>
</dbReference>
<feature type="transmembrane region" description="Helical" evidence="14">
    <location>
        <begin position="836"/>
        <end position="854"/>
    </location>
</feature>
<dbReference type="EMBL" id="BMOC01000004">
    <property type="protein sequence ID" value="GGJ02013.1"/>
    <property type="molecule type" value="Genomic_DNA"/>
</dbReference>
<evidence type="ECO:0000256" key="2">
    <source>
        <dbReference type="ARBA" id="ARBA00004237"/>
    </source>
</evidence>
<evidence type="ECO:0000256" key="3">
    <source>
        <dbReference type="ARBA" id="ARBA00009327"/>
    </source>
</evidence>